<dbReference type="InterPro" id="IPR014710">
    <property type="entry name" value="RmlC-like_jellyroll"/>
</dbReference>
<dbReference type="Gene3D" id="2.60.120.10">
    <property type="entry name" value="Jelly Rolls"/>
    <property type="match status" value="1"/>
</dbReference>
<dbReference type="EMBL" id="CABIKM010000006">
    <property type="protein sequence ID" value="VUZ84087.1"/>
    <property type="molecule type" value="Genomic_DNA"/>
</dbReference>
<proteinExistence type="predicted"/>
<organism evidence="2 3">
    <name type="scientific">Candidatus Methylomirabilis lanthanidiphila</name>
    <dbReference type="NCBI Taxonomy" id="2211376"/>
    <lineage>
        <taxon>Bacteria</taxon>
        <taxon>Candidatus Methylomirabilota</taxon>
        <taxon>Candidatus Methylomirabilia</taxon>
        <taxon>Candidatus Methylomirabilales</taxon>
        <taxon>Candidatus Methylomirabilaceae</taxon>
        <taxon>Candidatus Methylomirabilis</taxon>
    </lineage>
</organism>
<evidence type="ECO:0000313" key="3">
    <source>
        <dbReference type="Proteomes" id="UP000334340"/>
    </source>
</evidence>
<dbReference type="SUPFAM" id="SSF51182">
    <property type="entry name" value="RmlC-like cupins"/>
    <property type="match status" value="1"/>
</dbReference>
<dbReference type="Proteomes" id="UP000334340">
    <property type="component" value="Unassembled WGS sequence"/>
</dbReference>
<gene>
    <name evidence="2" type="ORF">MELA_00451</name>
</gene>
<dbReference type="Pfam" id="PF07883">
    <property type="entry name" value="Cupin_2"/>
    <property type="match status" value="1"/>
</dbReference>
<feature type="domain" description="Cupin type-2" evidence="1">
    <location>
        <begin position="55"/>
        <end position="123"/>
    </location>
</feature>
<dbReference type="PANTHER" id="PTHR38599:SF1">
    <property type="entry name" value="CUPIN DOMAIN PROTEIN (AFU_ORTHOLOGUE AFUA_3G13620)"/>
    <property type="match status" value="1"/>
</dbReference>
<evidence type="ECO:0000259" key="1">
    <source>
        <dbReference type="Pfam" id="PF07883"/>
    </source>
</evidence>
<sequence>MKRTGLLLTLTLTVGIALGVIGTQTVDAQQEPMKRTVLIRTDLAGIQGKEAILVLVEFAPGAVTASHYHSGEELAYLLEGTVSMEAQGKSPITFKPGDTFHLAPKQVHRVKNLSATTPAKALTFTIAEKGQPDTVPVK</sequence>
<keyword evidence="3" id="KW-1185">Reference proteome</keyword>
<reference evidence="2 3" key="1">
    <citation type="submission" date="2019-07" db="EMBL/GenBank/DDBJ databases">
        <authorList>
            <person name="Cremers G."/>
        </authorList>
    </citation>
    <scope>NUCLEOTIDE SEQUENCE [LARGE SCALE GENOMIC DNA]</scope>
</reference>
<protein>
    <submittedName>
        <fullName evidence="2">Cupin domain protein</fullName>
    </submittedName>
</protein>
<dbReference type="InterPro" id="IPR011051">
    <property type="entry name" value="RmlC_Cupin_sf"/>
</dbReference>
<dbReference type="InterPro" id="IPR013096">
    <property type="entry name" value="Cupin_2"/>
</dbReference>
<dbReference type="PANTHER" id="PTHR38599">
    <property type="entry name" value="CUPIN DOMAIN PROTEIN (AFU_ORTHOLOGUE AFUA_3G13620)"/>
    <property type="match status" value="1"/>
</dbReference>
<accession>A0A564ZGQ8</accession>
<name>A0A564ZGQ8_9BACT</name>
<dbReference type="AlphaFoldDB" id="A0A564ZGQ8"/>
<evidence type="ECO:0000313" key="2">
    <source>
        <dbReference type="EMBL" id="VUZ84087.1"/>
    </source>
</evidence>